<gene>
    <name evidence="1" type="ORF">HYPSUDRAFT_136090</name>
</gene>
<dbReference type="Pfam" id="PF04628">
    <property type="entry name" value="Sedlin_N"/>
    <property type="match status" value="1"/>
</dbReference>
<dbReference type="STRING" id="945553.A0A0D2ML28"/>
<evidence type="ECO:0000313" key="2">
    <source>
        <dbReference type="Proteomes" id="UP000054270"/>
    </source>
</evidence>
<dbReference type="PANTHER" id="PTHR12403">
    <property type="entry name" value="TRAFFICKING PROTEIN PARTICLE COMPLEX SUBUNIT 2"/>
    <property type="match status" value="1"/>
</dbReference>
<dbReference type="GO" id="GO:0005737">
    <property type="term" value="C:cytoplasm"/>
    <property type="evidence" value="ECO:0007669"/>
    <property type="project" value="GOC"/>
</dbReference>
<dbReference type="CDD" id="cd14825">
    <property type="entry name" value="TRAPPC2_sedlin"/>
    <property type="match status" value="1"/>
</dbReference>
<dbReference type="InterPro" id="IPR006722">
    <property type="entry name" value="Sedlin"/>
</dbReference>
<dbReference type="Gene3D" id="3.30.450.70">
    <property type="match status" value="1"/>
</dbReference>
<dbReference type="GO" id="GO:0006888">
    <property type="term" value="P:endoplasmic reticulum to Golgi vesicle-mediated transport"/>
    <property type="evidence" value="ECO:0007669"/>
    <property type="project" value="InterPro"/>
</dbReference>
<reference evidence="2" key="1">
    <citation type="submission" date="2014-04" db="EMBL/GenBank/DDBJ databases">
        <title>Evolutionary Origins and Diversification of the Mycorrhizal Mutualists.</title>
        <authorList>
            <consortium name="DOE Joint Genome Institute"/>
            <consortium name="Mycorrhizal Genomics Consortium"/>
            <person name="Kohler A."/>
            <person name="Kuo A."/>
            <person name="Nagy L.G."/>
            <person name="Floudas D."/>
            <person name="Copeland A."/>
            <person name="Barry K.W."/>
            <person name="Cichocki N."/>
            <person name="Veneault-Fourrey C."/>
            <person name="LaButti K."/>
            <person name="Lindquist E.A."/>
            <person name="Lipzen A."/>
            <person name="Lundell T."/>
            <person name="Morin E."/>
            <person name="Murat C."/>
            <person name="Riley R."/>
            <person name="Ohm R."/>
            <person name="Sun H."/>
            <person name="Tunlid A."/>
            <person name="Henrissat B."/>
            <person name="Grigoriev I.V."/>
            <person name="Hibbett D.S."/>
            <person name="Martin F."/>
        </authorList>
    </citation>
    <scope>NUCLEOTIDE SEQUENCE [LARGE SCALE GENOMIC DNA]</scope>
    <source>
        <strain evidence="2">FD-334 SS-4</strain>
    </source>
</reference>
<dbReference type="Proteomes" id="UP000054270">
    <property type="component" value="Unassembled WGS sequence"/>
</dbReference>
<sequence length="178" mass="19458">MSHHLFLLSPSDTPLYSLTHQSTKPVPTVTSPLASNLPTWSTSAFAGTLTALSGASSATQTTSGGAVRVGGGQDRHVIQMIANAGLDVIEDVMRKENTMYLKSVDKFNEWTVSAFITPGNMKFVLLHEGKNDEGIRAFLMEVWELYVKTMVNPFHTAHTAIRSGVFDSRVRGSARKYL</sequence>
<keyword evidence="2" id="KW-1185">Reference proteome</keyword>
<proteinExistence type="predicted"/>
<protein>
    <recommendedName>
        <fullName evidence="3">Trafficking protein particle complex subunit</fullName>
    </recommendedName>
</protein>
<organism evidence="1 2">
    <name type="scientific">Hypholoma sublateritium (strain FD-334 SS-4)</name>
    <dbReference type="NCBI Taxonomy" id="945553"/>
    <lineage>
        <taxon>Eukaryota</taxon>
        <taxon>Fungi</taxon>
        <taxon>Dikarya</taxon>
        <taxon>Basidiomycota</taxon>
        <taxon>Agaricomycotina</taxon>
        <taxon>Agaricomycetes</taxon>
        <taxon>Agaricomycetidae</taxon>
        <taxon>Agaricales</taxon>
        <taxon>Agaricineae</taxon>
        <taxon>Strophariaceae</taxon>
        <taxon>Hypholoma</taxon>
    </lineage>
</organism>
<dbReference type="OMA" id="HEAKNDE"/>
<name>A0A0D2ML28_HYPSF</name>
<dbReference type="SUPFAM" id="SSF64356">
    <property type="entry name" value="SNARE-like"/>
    <property type="match status" value="1"/>
</dbReference>
<evidence type="ECO:0000313" key="1">
    <source>
        <dbReference type="EMBL" id="KJA24493.1"/>
    </source>
</evidence>
<dbReference type="AlphaFoldDB" id="A0A0D2ML28"/>
<evidence type="ECO:0008006" key="3">
    <source>
        <dbReference type="Google" id="ProtNLM"/>
    </source>
</evidence>
<dbReference type="OrthoDB" id="10252102at2759"/>
<dbReference type="EMBL" id="KN817536">
    <property type="protein sequence ID" value="KJA24493.1"/>
    <property type="molecule type" value="Genomic_DNA"/>
</dbReference>
<accession>A0A0D2ML28</accession>
<dbReference type="InterPro" id="IPR011012">
    <property type="entry name" value="Longin-like_dom_sf"/>
</dbReference>